<proteinExistence type="predicted"/>
<evidence type="ECO:0000313" key="2">
    <source>
        <dbReference type="EMBL" id="NIJ57764.1"/>
    </source>
</evidence>
<dbReference type="Pfam" id="PF09356">
    <property type="entry name" value="Phage_BR0599"/>
    <property type="match status" value="1"/>
</dbReference>
<accession>A0ABX0UZN6</accession>
<dbReference type="Pfam" id="PF09931">
    <property type="entry name" value="Phage_phiJL001_Gp84_N"/>
    <property type="match status" value="1"/>
</dbReference>
<gene>
    <name evidence="2" type="ORF">FHS82_001600</name>
</gene>
<evidence type="ECO:0000259" key="1">
    <source>
        <dbReference type="Pfam" id="PF09356"/>
    </source>
</evidence>
<dbReference type="RefSeq" id="WP_166950673.1">
    <property type="nucleotide sequence ID" value="NZ_JAASQI010000003.1"/>
</dbReference>
<dbReference type="Proteomes" id="UP001429580">
    <property type="component" value="Unassembled WGS sequence"/>
</dbReference>
<reference evidence="2 3" key="1">
    <citation type="submission" date="2020-03" db="EMBL/GenBank/DDBJ databases">
        <title>Genomic Encyclopedia of Type Strains, Phase IV (KMG-IV): sequencing the most valuable type-strain genomes for metagenomic binning, comparative biology and taxonomic classification.</title>
        <authorList>
            <person name="Goeker M."/>
        </authorList>
    </citation>
    <scope>NUCLEOTIDE SEQUENCE [LARGE SCALE GENOMIC DNA]</scope>
    <source>
        <strain evidence="2 3">DSM 103870</strain>
    </source>
</reference>
<dbReference type="InterPro" id="IPR018964">
    <property type="entry name" value="Phage_phiJL001_Gp84_C"/>
</dbReference>
<name>A0ABX0UZN6_9HYPH</name>
<evidence type="ECO:0000313" key="3">
    <source>
        <dbReference type="Proteomes" id="UP001429580"/>
    </source>
</evidence>
<sequence length="293" mass="30711">MRALSDGLSSHLGEGVTTLCRCWKLLRRDGTAAGFTDHDRDLHFAGVTFLARSGLEAAEATAELGFAVSGGDVAGVLAAASITEEDLAGGQYDDAGVETWLVNWADVAQRLLLDVASIGEIRRTEHAFTAELRGAMHRYDQEQGRVYRADCAADPGDSRCRVALDAPHLRAAGTVETTDGRLGFSAAVLGGYADGWFTGGVLTFQGGANAGVTAGVKAHRGATLQLWTPAARAIAAGDAFAVTAGCDRSFATCRAKFGNAVNFRGFPHMPGNDFVVRYPSQGEPGLDGGSLFR</sequence>
<feature type="domain" description="Bacteriophage phiJL001 Gp84 C-terminal" evidence="1">
    <location>
        <begin position="195"/>
        <end position="273"/>
    </location>
</feature>
<dbReference type="EMBL" id="JAASQI010000003">
    <property type="protein sequence ID" value="NIJ57764.1"/>
    <property type="molecule type" value="Genomic_DNA"/>
</dbReference>
<dbReference type="InterPro" id="IPR011928">
    <property type="entry name" value="Phage_phiJL001_Gp84"/>
</dbReference>
<organism evidence="2 3">
    <name type="scientific">Pseudochelatococcus lubricantis</name>
    <dbReference type="NCBI Taxonomy" id="1538102"/>
    <lineage>
        <taxon>Bacteria</taxon>
        <taxon>Pseudomonadati</taxon>
        <taxon>Pseudomonadota</taxon>
        <taxon>Alphaproteobacteria</taxon>
        <taxon>Hyphomicrobiales</taxon>
        <taxon>Chelatococcaceae</taxon>
        <taxon>Pseudochelatococcus</taxon>
    </lineage>
</organism>
<comment type="caution">
    <text evidence="2">The sequence shown here is derived from an EMBL/GenBank/DDBJ whole genome shotgun (WGS) entry which is preliminary data.</text>
</comment>
<protein>
    <submittedName>
        <fullName evidence="2">Phage protein (TIGR02218 family)</fullName>
    </submittedName>
</protein>
<dbReference type="NCBIfam" id="TIGR02218">
    <property type="entry name" value="phg_TIGR02218"/>
    <property type="match status" value="1"/>
</dbReference>
<keyword evidence="3" id="KW-1185">Reference proteome</keyword>